<keyword evidence="2" id="KW-0238">DNA-binding</keyword>
<comment type="caution">
    <text evidence="5">The sequence shown here is derived from an EMBL/GenBank/DDBJ whole genome shotgun (WGS) entry which is preliminary data.</text>
</comment>
<dbReference type="Pfam" id="PF12833">
    <property type="entry name" value="HTH_18"/>
    <property type="match status" value="1"/>
</dbReference>
<dbReference type="PROSITE" id="PS01124">
    <property type="entry name" value="HTH_ARAC_FAMILY_2"/>
    <property type="match status" value="1"/>
</dbReference>
<evidence type="ECO:0000256" key="2">
    <source>
        <dbReference type="ARBA" id="ARBA00023125"/>
    </source>
</evidence>
<evidence type="ECO:0000256" key="1">
    <source>
        <dbReference type="ARBA" id="ARBA00023015"/>
    </source>
</evidence>
<dbReference type="InterPro" id="IPR050204">
    <property type="entry name" value="AraC_XylS_family_regulators"/>
</dbReference>
<evidence type="ECO:0000256" key="3">
    <source>
        <dbReference type="ARBA" id="ARBA00023163"/>
    </source>
</evidence>
<dbReference type="InterPro" id="IPR018062">
    <property type="entry name" value="HTH_AraC-typ_CS"/>
</dbReference>
<dbReference type="EMBL" id="JADOEL010000005">
    <property type="protein sequence ID" value="MBF8177723.1"/>
    <property type="molecule type" value="Genomic_DNA"/>
</dbReference>
<keyword evidence="1" id="KW-0805">Transcription regulation</keyword>
<proteinExistence type="predicted"/>
<dbReference type="InterPro" id="IPR018060">
    <property type="entry name" value="HTH_AraC"/>
</dbReference>
<protein>
    <submittedName>
        <fullName evidence="5">Helix-turn-helix transcriptional regulator</fullName>
    </submittedName>
</protein>
<dbReference type="PROSITE" id="PS00041">
    <property type="entry name" value="HTH_ARAC_FAMILY_1"/>
    <property type="match status" value="1"/>
</dbReference>
<accession>A0ABS0ET86</accession>
<dbReference type="PANTHER" id="PTHR46796">
    <property type="entry name" value="HTH-TYPE TRANSCRIPTIONAL ACTIVATOR RHAS-RELATED"/>
    <property type="match status" value="1"/>
</dbReference>
<dbReference type="SUPFAM" id="SSF46689">
    <property type="entry name" value="Homeodomain-like"/>
    <property type="match status" value="2"/>
</dbReference>
<evidence type="ECO:0000313" key="6">
    <source>
        <dbReference type="Proteomes" id="UP000657372"/>
    </source>
</evidence>
<dbReference type="Gene3D" id="1.10.10.60">
    <property type="entry name" value="Homeodomain-like"/>
    <property type="match status" value="1"/>
</dbReference>
<dbReference type="Proteomes" id="UP000657372">
    <property type="component" value="Unassembled WGS sequence"/>
</dbReference>
<dbReference type="SMART" id="SM00342">
    <property type="entry name" value="HTH_ARAC"/>
    <property type="match status" value="1"/>
</dbReference>
<dbReference type="InterPro" id="IPR009057">
    <property type="entry name" value="Homeodomain-like_sf"/>
</dbReference>
<name>A0ABS0ET86_9BURK</name>
<reference evidence="5 6" key="1">
    <citation type="submission" date="2020-11" db="EMBL/GenBank/DDBJ databases">
        <title>WGS of Herminiimonas contaminans strain Marseille-Q4544 isolated from planarians Schmidtea mediterranea.</title>
        <authorList>
            <person name="Kangale L."/>
        </authorList>
    </citation>
    <scope>NUCLEOTIDE SEQUENCE [LARGE SCALE GENOMIC DNA]</scope>
    <source>
        <strain evidence="5 6">Marseille-Q4544</strain>
    </source>
</reference>
<evidence type="ECO:0000259" key="4">
    <source>
        <dbReference type="PROSITE" id="PS01124"/>
    </source>
</evidence>
<organism evidence="5 6">
    <name type="scientific">Herminiimonas contaminans</name>
    <dbReference type="NCBI Taxonomy" id="1111140"/>
    <lineage>
        <taxon>Bacteria</taxon>
        <taxon>Pseudomonadati</taxon>
        <taxon>Pseudomonadota</taxon>
        <taxon>Betaproteobacteria</taxon>
        <taxon>Burkholderiales</taxon>
        <taxon>Oxalobacteraceae</taxon>
        <taxon>Herminiimonas</taxon>
    </lineage>
</organism>
<gene>
    <name evidence="5" type="ORF">IXC47_08530</name>
</gene>
<keyword evidence="6" id="KW-1185">Reference proteome</keyword>
<evidence type="ECO:0000313" key="5">
    <source>
        <dbReference type="EMBL" id="MBF8177723.1"/>
    </source>
</evidence>
<sequence length="153" mass="17436">MDETENGNLSSDYIAWTIVANVLAKQMNMAGPSAAYNGQAPLSEAQMKRIHDYFFGRLHGGFQIAELAATLGMSRTSFFKRFGRTARVTPNQYLQILRVEKAKILLRNENLTLIEIAFACGYADQSHLARFFKRYVRMSPGRYRSKMREEDVA</sequence>
<feature type="domain" description="HTH araC/xylS-type" evidence="4">
    <location>
        <begin position="48"/>
        <end position="146"/>
    </location>
</feature>
<keyword evidence="3" id="KW-0804">Transcription</keyword>